<sequence>MRHRRANQQAKLTWTSTDDTEPNEPQPEHAWKTLQLVNDWIRHAEAKTAATLAATGVSSGVLYNLAIGQHEPEIWLVIIEAGCGVALAIAALVALLALLPRLQLIRGKRSQQETSIKSLLYFENIAKHFGKNDGSSYSASLQALTGDSQLLTDDIARQAHANAQVARWKYGLANAAIIALGIALILLGTTAATVAVS</sequence>
<evidence type="ECO:0000259" key="10">
    <source>
        <dbReference type="Pfam" id="PF18967"/>
    </source>
</evidence>
<dbReference type="Proteomes" id="UP000077071">
    <property type="component" value="Chromosome"/>
</dbReference>
<feature type="domain" description="Pycsar effector protein" evidence="10">
    <location>
        <begin position="29"/>
        <end position="193"/>
    </location>
</feature>
<keyword evidence="6" id="KW-0051">Antiviral defense</keyword>
<feature type="transmembrane region" description="Helical" evidence="9">
    <location>
        <begin position="74"/>
        <end position="99"/>
    </location>
</feature>
<keyword evidence="2" id="KW-1003">Cell membrane</keyword>
<gene>
    <name evidence="11" type="ORF">A6122_0673</name>
</gene>
<dbReference type="InterPro" id="IPR043760">
    <property type="entry name" value="PycTM_dom"/>
</dbReference>
<protein>
    <recommendedName>
        <fullName evidence="10">Pycsar effector protein domain-containing protein</fullName>
    </recommendedName>
</protein>
<dbReference type="AlphaFoldDB" id="A0A160KRE2"/>
<name>A0A160KRE2_9MICO</name>
<evidence type="ECO:0000256" key="7">
    <source>
        <dbReference type="ARBA" id="ARBA00023136"/>
    </source>
</evidence>
<evidence type="ECO:0000256" key="9">
    <source>
        <dbReference type="SAM" id="Phobius"/>
    </source>
</evidence>
<keyword evidence="3 9" id="KW-0812">Transmembrane</keyword>
<evidence type="ECO:0000256" key="3">
    <source>
        <dbReference type="ARBA" id="ARBA00022692"/>
    </source>
</evidence>
<evidence type="ECO:0000256" key="8">
    <source>
        <dbReference type="SAM" id="MobiDB-lite"/>
    </source>
</evidence>
<evidence type="ECO:0000256" key="6">
    <source>
        <dbReference type="ARBA" id="ARBA00023118"/>
    </source>
</evidence>
<accession>A0A160KRE2</accession>
<feature type="transmembrane region" description="Helical" evidence="9">
    <location>
        <begin position="172"/>
        <end position="196"/>
    </location>
</feature>
<organism evidence="11 12">
    <name type="scientific">Rathayibacter tritici</name>
    <dbReference type="NCBI Taxonomy" id="33888"/>
    <lineage>
        <taxon>Bacteria</taxon>
        <taxon>Bacillati</taxon>
        <taxon>Actinomycetota</taxon>
        <taxon>Actinomycetes</taxon>
        <taxon>Micrococcales</taxon>
        <taxon>Microbacteriaceae</taxon>
        <taxon>Rathayibacter</taxon>
    </lineage>
</organism>
<dbReference type="KEGG" id="rtn:A6122_0673"/>
<evidence type="ECO:0000256" key="4">
    <source>
        <dbReference type="ARBA" id="ARBA00022741"/>
    </source>
</evidence>
<evidence type="ECO:0000313" key="12">
    <source>
        <dbReference type="Proteomes" id="UP000077071"/>
    </source>
</evidence>
<keyword evidence="7 9" id="KW-0472">Membrane</keyword>
<evidence type="ECO:0000256" key="2">
    <source>
        <dbReference type="ARBA" id="ARBA00022475"/>
    </source>
</evidence>
<evidence type="ECO:0000256" key="5">
    <source>
        <dbReference type="ARBA" id="ARBA00022989"/>
    </source>
</evidence>
<proteinExistence type="predicted"/>
<keyword evidence="4" id="KW-0547">Nucleotide-binding</keyword>
<feature type="transmembrane region" description="Helical" evidence="9">
    <location>
        <begin position="49"/>
        <end position="68"/>
    </location>
</feature>
<feature type="region of interest" description="Disordered" evidence="8">
    <location>
        <begin position="1"/>
        <end position="27"/>
    </location>
</feature>
<dbReference type="Pfam" id="PF18967">
    <property type="entry name" value="PycTM"/>
    <property type="match status" value="1"/>
</dbReference>
<evidence type="ECO:0000256" key="1">
    <source>
        <dbReference type="ARBA" id="ARBA00004236"/>
    </source>
</evidence>
<dbReference type="PATRIC" id="fig|33888.3.peg.749"/>
<keyword evidence="12" id="KW-1185">Reference proteome</keyword>
<evidence type="ECO:0000313" key="11">
    <source>
        <dbReference type="EMBL" id="AND15829.1"/>
    </source>
</evidence>
<feature type="compositionally biased region" description="Polar residues" evidence="8">
    <location>
        <begin position="7"/>
        <end position="17"/>
    </location>
</feature>
<dbReference type="EMBL" id="CP015515">
    <property type="protein sequence ID" value="AND15829.1"/>
    <property type="molecule type" value="Genomic_DNA"/>
</dbReference>
<comment type="subcellular location">
    <subcellularLocation>
        <location evidence="1">Cell membrane</location>
    </subcellularLocation>
</comment>
<dbReference type="GO" id="GO:0051607">
    <property type="term" value="P:defense response to virus"/>
    <property type="evidence" value="ECO:0007669"/>
    <property type="project" value="UniProtKB-KW"/>
</dbReference>
<keyword evidence="5 9" id="KW-1133">Transmembrane helix</keyword>
<reference evidence="11 12" key="1">
    <citation type="submission" date="2016-05" db="EMBL/GenBank/DDBJ databases">
        <title>Complete genome sequence of Rathayibacter tritici NCPPB 1953.</title>
        <authorList>
            <person name="Park J."/>
            <person name="Lee H.-H."/>
            <person name="Lee S.-W."/>
            <person name="Seo Y.-S."/>
        </authorList>
    </citation>
    <scope>NUCLEOTIDE SEQUENCE [LARGE SCALE GENOMIC DNA]</scope>
    <source>
        <strain evidence="11 12">NCPPB 1953</strain>
    </source>
</reference>
<dbReference type="GO" id="GO:0000166">
    <property type="term" value="F:nucleotide binding"/>
    <property type="evidence" value="ECO:0007669"/>
    <property type="project" value="UniProtKB-KW"/>
</dbReference>
<dbReference type="GO" id="GO:0005886">
    <property type="term" value="C:plasma membrane"/>
    <property type="evidence" value="ECO:0007669"/>
    <property type="project" value="UniProtKB-SubCell"/>
</dbReference>